<dbReference type="EMBL" id="JAJEQM010000009">
    <property type="protein sequence ID" value="MCC2210674.1"/>
    <property type="molecule type" value="Genomic_DNA"/>
</dbReference>
<evidence type="ECO:0000313" key="7">
    <source>
        <dbReference type="Proteomes" id="UP001198242"/>
    </source>
</evidence>
<evidence type="ECO:0000313" key="6">
    <source>
        <dbReference type="EMBL" id="MCC2210674.1"/>
    </source>
</evidence>
<dbReference type="Pfam" id="PF03466">
    <property type="entry name" value="LysR_substrate"/>
    <property type="match status" value="1"/>
</dbReference>
<comment type="caution">
    <text evidence="6">The sequence shown here is derived from an EMBL/GenBank/DDBJ whole genome shotgun (WGS) entry which is preliminary data.</text>
</comment>
<proteinExistence type="inferred from homology"/>
<dbReference type="PRINTS" id="PR00039">
    <property type="entry name" value="HTHLYSR"/>
</dbReference>
<protein>
    <submittedName>
        <fullName evidence="6">LysR family transcriptional regulator</fullName>
    </submittedName>
</protein>
<evidence type="ECO:0000256" key="4">
    <source>
        <dbReference type="ARBA" id="ARBA00023163"/>
    </source>
</evidence>
<gene>
    <name evidence="6" type="ORF">LKE05_07710</name>
</gene>
<dbReference type="SUPFAM" id="SSF53850">
    <property type="entry name" value="Periplasmic binding protein-like II"/>
    <property type="match status" value="1"/>
</dbReference>
<dbReference type="Gene3D" id="3.40.190.10">
    <property type="entry name" value="Periplasmic binding protein-like II"/>
    <property type="match status" value="2"/>
</dbReference>
<evidence type="ECO:0000259" key="5">
    <source>
        <dbReference type="PROSITE" id="PS50931"/>
    </source>
</evidence>
<dbReference type="FunFam" id="1.10.10.10:FF:000001">
    <property type="entry name" value="LysR family transcriptional regulator"/>
    <property type="match status" value="1"/>
</dbReference>
<evidence type="ECO:0000256" key="3">
    <source>
        <dbReference type="ARBA" id="ARBA00023125"/>
    </source>
</evidence>
<dbReference type="PANTHER" id="PTHR30346">
    <property type="entry name" value="TRANSCRIPTIONAL DUAL REGULATOR HCAR-RELATED"/>
    <property type="match status" value="1"/>
</dbReference>
<keyword evidence="3" id="KW-0238">DNA-binding</keyword>
<dbReference type="AlphaFoldDB" id="A0AAE3DYY0"/>
<dbReference type="InterPro" id="IPR005119">
    <property type="entry name" value="LysR_subst-bd"/>
</dbReference>
<dbReference type="GO" id="GO:0032993">
    <property type="term" value="C:protein-DNA complex"/>
    <property type="evidence" value="ECO:0007669"/>
    <property type="project" value="TreeGrafter"/>
</dbReference>
<dbReference type="Gene3D" id="1.10.10.10">
    <property type="entry name" value="Winged helix-like DNA-binding domain superfamily/Winged helix DNA-binding domain"/>
    <property type="match status" value="1"/>
</dbReference>
<dbReference type="CDD" id="cd05466">
    <property type="entry name" value="PBP2_LTTR_substrate"/>
    <property type="match status" value="1"/>
</dbReference>
<keyword evidence="7" id="KW-1185">Reference proteome</keyword>
<dbReference type="SUPFAM" id="SSF46785">
    <property type="entry name" value="Winged helix' DNA-binding domain"/>
    <property type="match status" value="1"/>
</dbReference>
<dbReference type="InterPro" id="IPR036388">
    <property type="entry name" value="WH-like_DNA-bd_sf"/>
</dbReference>
<organism evidence="6 7">
    <name type="scientific">Hominilimicola fabiformis</name>
    <dbReference type="NCBI Taxonomy" id="2885356"/>
    <lineage>
        <taxon>Bacteria</taxon>
        <taxon>Bacillati</taxon>
        <taxon>Bacillota</taxon>
        <taxon>Clostridia</taxon>
        <taxon>Eubacteriales</taxon>
        <taxon>Oscillospiraceae</taxon>
        <taxon>Hominilimicola</taxon>
    </lineage>
</organism>
<sequence>MLLRQIKYFCTIVEEGSFTEAAEKCFISQSAISQQIQSLEKELGVKLIKRENRRFSLTHAGEYMYRHGTALLLEAERICKEVQRIGRDDELILKIAYPKHYSSIELNNAIALFSEKYPEVSISVITGTHEEIYDLLRSDDIDIAINDQRRAFSDEFVNFELGKARCYAEVCLRNDLSQKERVTVDDLKNMPCILITSKEQQKSEREFYQQVLGFGGNFIYAQTLDEGQLMVAGNRGFMPVERIGTFWNINPAAKRLPLLRDGKQIQRNYCAFWKVKNSNYYIEEFANELKVQLNKN</sequence>
<dbReference type="GO" id="GO:0003677">
    <property type="term" value="F:DNA binding"/>
    <property type="evidence" value="ECO:0007669"/>
    <property type="project" value="UniProtKB-KW"/>
</dbReference>
<keyword evidence="2" id="KW-0805">Transcription regulation</keyword>
<comment type="similarity">
    <text evidence="1">Belongs to the LysR transcriptional regulatory family.</text>
</comment>
<reference evidence="6 7" key="1">
    <citation type="submission" date="2021-10" db="EMBL/GenBank/DDBJ databases">
        <title>Anaerobic single-cell dispensing facilitates the cultivation of human gut bacteria.</title>
        <authorList>
            <person name="Afrizal A."/>
        </authorList>
    </citation>
    <scope>NUCLEOTIDE SEQUENCE [LARGE SCALE GENOMIC DNA]</scope>
    <source>
        <strain evidence="6 7">CLA-AA-H232</strain>
    </source>
</reference>
<dbReference type="InterPro" id="IPR036390">
    <property type="entry name" value="WH_DNA-bd_sf"/>
</dbReference>
<accession>A0AAE3DYY0</accession>
<feature type="domain" description="HTH lysR-type" evidence="5">
    <location>
        <begin position="1"/>
        <end position="58"/>
    </location>
</feature>
<dbReference type="PROSITE" id="PS50931">
    <property type="entry name" value="HTH_LYSR"/>
    <property type="match status" value="1"/>
</dbReference>
<dbReference type="PANTHER" id="PTHR30346:SF0">
    <property type="entry name" value="HCA OPERON TRANSCRIPTIONAL ACTIVATOR HCAR"/>
    <property type="match status" value="1"/>
</dbReference>
<dbReference type="Proteomes" id="UP001198242">
    <property type="component" value="Unassembled WGS sequence"/>
</dbReference>
<name>A0AAE3DYY0_9FIRM</name>
<evidence type="ECO:0000256" key="1">
    <source>
        <dbReference type="ARBA" id="ARBA00009437"/>
    </source>
</evidence>
<dbReference type="GO" id="GO:0003700">
    <property type="term" value="F:DNA-binding transcription factor activity"/>
    <property type="evidence" value="ECO:0007669"/>
    <property type="project" value="InterPro"/>
</dbReference>
<keyword evidence="4" id="KW-0804">Transcription</keyword>
<evidence type="ECO:0000256" key="2">
    <source>
        <dbReference type="ARBA" id="ARBA00023015"/>
    </source>
</evidence>
<dbReference type="Pfam" id="PF00126">
    <property type="entry name" value="HTH_1"/>
    <property type="match status" value="1"/>
</dbReference>
<dbReference type="InterPro" id="IPR000847">
    <property type="entry name" value="LysR_HTH_N"/>
</dbReference>